<gene>
    <name evidence="2" type="ORF">GNP93_24880</name>
</gene>
<reference evidence="2 3" key="1">
    <citation type="submission" date="2019-11" db="EMBL/GenBank/DDBJ databases">
        <title>Draft genome sequences of five Paenibacillus species of dairy origin.</title>
        <authorList>
            <person name="Olajide A.M."/>
            <person name="Chen S."/>
            <person name="Lapointe G."/>
        </authorList>
    </citation>
    <scope>NUCLEOTIDE SEQUENCE [LARGE SCALE GENOMIC DNA]</scope>
    <source>
        <strain evidence="2 3">2CS3</strain>
    </source>
</reference>
<dbReference type="SUPFAM" id="SSF52833">
    <property type="entry name" value="Thioredoxin-like"/>
    <property type="match status" value="1"/>
</dbReference>
<comment type="caution">
    <text evidence="2">The sequence shown here is derived from an EMBL/GenBank/DDBJ whole genome shotgun (WGS) entry which is preliminary data.</text>
</comment>
<dbReference type="EMBL" id="WNZX01000034">
    <property type="protein sequence ID" value="MUG73844.1"/>
    <property type="molecule type" value="Genomic_DNA"/>
</dbReference>
<name>A0A7X2ZF89_9BACL</name>
<dbReference type="PANTHER" id="PTHR42899">
    <property type="entry name" value="SPERMATOGENESIS-ASSOCIATED PROTEIN 20"/>
    <property type="match status" value="1"/>
</dbReference>
<dbReference type="Gene3D" id="3.40.30.10">
    <property type="entry name" value="Glutaredoxin"/>
    <property type="match status" value="1"/>
</dbReference>
<organism evidence="2 3">
    <name type="scientific">Paenibacillus validus</name>
    <dbReference type="NCBI Taxonomy" id="44253"/>
    <lineage>
        <taxon>Bacteria</taxon>
        <taxon>Bacillati</taxon>
        <taxon>Bacillota</taxon>
        <taxon>Bacilli</taxon>
        <taxon>Bacillales</taxon>
        <taxon>Paenibacillaceae</taxon>
        <taxon>Paenibacillus</taxon>
    </lineage>
</organism>
<evidence type="ECO:0000259" key="1">
    <source>
        <dbReference type="Pfam" id="PF03190"/>
    </source>
</evidence>
<proteinExistence type="predicted"/>
<dbReference type="Pfam" id="PF03190">
    <property type="entry name" value="Thioredox_DsbH"/>
    <property type="match status" value="1"/>
</dbReference>
<evidence type="ECO:0000313" key="2">
    <source>
        <dbReference type="EMBL" id="MUG73844.1"/>
    </source>
</evidence>
<sequence length="43" mass="5265">MTFVLDRKRNSVEWYPWSEEAFEKAKQENKPVFLSMGYSYLMK</sequence>
<accession>A0A7X2ZF89</accession>
<feature type="domain" description="Spermatogenesis-associated protein 20-like TRX" evidence="1">
    <location>
        <begin position="3"/>
        <end position="39"/>
    </location>
</feature>
<dbReference type="InterPro" id="IPR004879">
    <property type="entry name" value="Ssp411-like_TRX"/>
</dbReference>
<dbReference type="AlphaFoldDB" id="A0A7X2ZF89"/>
<evidence type="ECO:0000313" key="3">
    <source>
        <dbReference type="Proteomes" id="UP000450917"/>
    </source>
</evidence>
<dbReference type="InterPro" id="IPR024705">
    <property type="entry name" value="Ssp411"/>
</dbReference>
<dbReference type="PANTHER" id="PTHR42899:SF1">
    <property type="entry name" value="SPERMATOGENESIS-ASSOCIATED PROTEIN 20"/>
    <property type="match status" value="1"/>
</dbReference>
<dbReference type="RefSeq" id="WP_141336393.1">
    <property type="nucleotide sequence ID" value="NZ_WNZX01000034.1"/>
</dbReference>
<dbReference type="Proteomes" id="UP000450917">
    <property type="component" value="Unassembled WGS sequence"/>
</dbReference>
<keyword evidence="3" id="KW-1185">Reference proteome</keyword>
<protein>
    <submittedName>
        <fullName evidence="2">DUF255 domain-containing protein</fullName>
    </submittedName>
</protein>
<dbReference type="InterPro" id="IPR036249">
    <property type="entry name" value="Thioredoxin-like_sf"/>
</dbReference>